<dbReference type="PANTHER" id="PTHR43464:SF19">
    <property type="entry name" value="UBIQUINONE BIOSYNTHESIS O-METHYLTRANSFERASE, MITOCHONDRIAL"/>
    <property type="match status" value="1"/>
</dbReference>
<comment type="pathway">
    <text evidence="5">Cofactor biosynthesis; ubiquinone biosynthesis.</text>
</comment>
<evidence type="ECO:0000256" key="5">
    <source>
        <dbReference type="HAMAP-Rule" id="MF_00472"/>
    </source>
</evidence>
<evidence type="ECO:0000256" key="3">
    <source>
        <dbReference type="ARBA" id="ARBA00022688"/>
    </source>
</evidence>
<comment type="similarity">
    <text evidence="5">Belongs to the methyltransferase superfamily. UbiG/COQ3 family.</text>
</comment>
<evidence type="ECO:0000313" key="7">
    <source>
        <dbReference type="EMBL" id="MFC5580891.1"/>
    </source>
</evidence>
<feature type="region of interest" description="Disordered" evidence="6">
    <location>
        <begin position="1"/>
        <end position="34"/>
    </location>
</feature>
<gene>
    <name evidence="5 7" type="primary">ubiG</name>
    <name evidence="7" type="ORF">ACFPPB_07175</name>
</gene>
<dbReference type="CDD" id="cd02440">
    <property type="entry name" value="AdoMet_MTases"/>
    <property type="match status" value="1"/>
</dbReference>
<organism evidence="7 8">
    <name type="scientific">Rhodanobacter terrae</name>
    <dbReference type="NCBI Taxonomy" id="418647"/>
    <lineage>
        <taxon>Bacteria</taxon>
        <taxon>Pseudomonadati</taxon>
        <taxon>Pseudomonadota</taxon>
        <taxon>Gammaproteobacteria</taxon>
        <taxon>Lysobacterales</taxon>
        <taxon>Rhodanobacteraceae</taxon>
        <taxon>Rhodanobacter</taxon>
    </lineage>
</organism>
<feature type="binding site" evidence="5">
    <location>
        <position position="81"/>
    </location>
    <ligand>
        <name>S-adenosyl-L-methionine</name>
        <dbReference type="ChEBI" id="CHEBI:59789"/>
    </ligand>
</feature>
<dbReference type="SUPFAM" id="SSF53335">
    <property type="entry name" value="S-adenosyl-L-methionine-dependent methyltransferases"/>
    <property type="match status" value="1"/>
</dbReference>
<dbReference type="InterPro" id="IPR010233">
    <property type="entry name" value="UbiG_MeTrfase"/>
</dbReference>
<dbReference type="RefSeq" id="WP_377325800.1">
    <property type="nucleotide sequence ID" value="NZ_JBHSNG010000005.1"/>
</dbReference>
<protein>
    <recommendedName>
        <fullName evidence="5">Ubiquinone biosynthesis O-methyltransferase</fullName>
    </recommendedName>
    <alternativeName>
        <fullName evidence="5">2-polyprenyl-6-hydroxyphenol methylase</fullName>
        <ecNumber evidence="5">2.1.1.222</ecNumber>
    </alternativeName>
    <alternativeName>
        <fullName evidence="5">3-demethylubiquinone 3-O-methyltransferase</fullName>
        <ecNumber evidence="5">2.1.1.64</ecNumber>
    </alternativeName>
</protein>
<dbReference type="HAMAP" id="MF_00472">
    <property type="entry name" value="UbiG"/>
    <property type="match status" value="1"/>
</dbReference>
<keyword evidence="4 5" id="KW-0949">S-adenosyl-L-methionine</keyword>
<keyword evidence="1 5" id="KW-0489">Methyltransferase</keyword>
<keyword evidence="3 5" id="KW-0831">Ubiquinone biosynthesis</keyword>
<feature type="compositionally biased region" description="Low complexity" evidence="6">
    <location>
        <begin position="12"/>
        <end position="21"/>
    </location>
</feature>
<feature type="compositionally biased region" description="Polar residues" evidence="6">
    <location>
        <begin position="1"/>
        <end position="10"/>
    </location>
</feature>
<dbReference type="GO" id="GO:0102208">
    <property type="term" value="F:2-polyprenyl-6-hydroxyphenol methylase activity"/>
    <property type="evidence" value="ECO:0007669"/>
    <property type="project" value="UniProtKB-EC"/>
</dbReference>
<evidence type="ECO:0000256" key="2">
    <source>
        <dbReference type="ARBA" id="ARBA00022679"/>
    </source>
</evidence>
<comment type="function">
    <text evidence="5">O-methyltransferase that catalyzes the 2 O-methylation steps in the ubiquinone biosynthetic pathway.</text>
</comment>
<dbReference type="Proteomes" id="UP001596111">
    <property type="component" value="Unassembled WGS sequence"/>
</dbReference>
<dbReference type="GO" id="GO:0032259">
    <property type="term" value="P:methylation"/>
    <property type="evidence" value="ECO:0007669"/>
    <property type="project" value="UniProtKB-KW"/>
</dbReference>
<dbReference type="Gene3D" id="3.40.50.150">
    <property type="entry name" value="Vaccinia Virus protein VP39"/>
    <property type="match status" value="1"/>
</dbReference>
<feature type="binding site" evidence="5">
    <location>
        <position position="102"/>
    </location>
    <ligand>
        <name>S-adenosyl-L-methionine</name>
        <dbReference type="ChEBI" id="CHEBI:59789"/>
    </ligand>
</feature>
<comment type="catalytic activity">
    <reaction evidence="5">
        <text>a 3-(all-trans-polyprenyl)benzene-1,2-diol + S-adenosyl-L-methionine = a 2-methoxy-6-(all-trans-polyprenyl)phenol + S-adenosyl-L-homocysteine + H(+)</text>
        <dbReference type="Rhea" id="RHEA:31411"/>
        <dbReference type="Rhea" id="RHEA-COMP:9550"/>
        <dbReference type="Rhea" id="RHEA-COMP:9551"/>
        <dbReference type="ChEBI" id="CHEBI:15378"/>
        <dbReference type="ChEBI" id="CHEBI:57856"/>
        <dbReference type="ChEBI" id="CHEBI:59789"/>
        <dbReference type="ChEBI" id="CHEBI:62729"/>
        <dbReference type="ChEBI" id="CHEBI:62731"/>
        <dbReference type="EC" id="2.1.1.222"/>
    </reaction>
</comment>
<keyword evidence="8" id="KW-1185">Reference proteome</keyword>
<feature type="binding site" evidence="5">
    <location>
        <position position="62"/>
    </location>
    <ligand>
        <name>S-adenosyl-L-methionine</name>
        <dbReference type="ChEBI" id="CHEBI:59789"/>
    </ligand>
</feature>
<dbReference type="EMBL" id="JBHSNG010000005">
    <property type="protein sequence ID" value="MFC5580891.1"/>
    <property type="molecule type" value="Genomic_DNA"/>
</dbReference>
<dbReference type="GO" id="GO:0061542">
    <property type="term" value="F:3-demethylubiquinol 3-O-methyltransferase activity"/>
    <property type="evidence" value="ECO:0007669"/>
    <property type="project" value="UniProtKB-EC"/>
</dbReference>
<proteinExistence type="inferred from homology"/>
<feature type="binding site" evidence="5">
    <location>
        <position position="146"/>
    </location>
    <ligand>
        <name>S-adenosyl-L-methionine</name>
        <dbReference type="ChEBI" id="CHEBI:59789"/>
    </ligand>
</feature>
<name>A0ABW0SV63_9GAMM</name>
<evidence type="ECO:0000256" key="4">
    <source>
        <dbReference type="ARBA" id="ARBA00022691"/>
    </source>
</evidence>
<accession>A0ABW0SV63</accession>
<comment type="caution">
    <text evidence="7">The sequence shown here is derived from an EMBL/GenBank/DDBJ whole genome shotgun (WGS) entry which is preliminary data.</text>
</comment>
<dbReference type="NCBIfam" id="TIGR01983">
    <property type="entry name" value="UbiG"/>
    <property type="match status" value="1"/>
</dbReference>
<comment type="catalytic activity">
    <reaction evidence="5">
        <text>a 3-demethylubiquinol + S-adenosyl-L-methionine = a ubiquinol + S-adenosyl-L-homocysteine + H(+)</text>
        <dbReference type="Rhea" id="RHEA:44380"/>
        <dbReference type="Rhea" id="RHEA-COMP:9566"/>
        <dbReference type="Rhea" id="RHEA-COMP:10914"/>
        <dbReference type="ChEBI" id="CHEBI:15378"/>
        <dbReference type="ChEBI" id="CHEBI:17976"/>
        <dbReference type="ChEBI" id="CHEBI:57856"/>
        <dbReference type="ChEBI" id="CHEBI:59789"/>
        <dbReference type="ChEBI" id="CHEBI:84422"/>
        <dbReference type="EC" id="2.1.1.64"/>
    </reaction>
</comment>
<dbReference type="EC" id="2.1.1.64" evidence="5"/>
<dbReference type="PANTHER" id="PTHR43464">
    <property type="entry name" value="METHYLTRANSFERASE"/>
    <property type="match status" value="1"/>
</dbReference>
<dbReference type="Pfam" id="PF13489">
    <property type="entry name" value="Methyltransf_23"/>
    <property type="match status" value="1"/>
</dbReference>
<sequence>MQTTNASPSQTPAPAGANAPPNVSPDPPNVSPEEIARFGDLAARWWDPDGESRPLHDLNPVRAAYIGSRVDLRDARVADVGCGGGLLSEALTRAGARVSGIDLGEKVIEIAKLHLHESNLEVDYRVQSSADLAAAEPAGFDVVCCMELIEHVPDPAALVNDLAAMLKPGGHLFMSTINRTPAAFGAAIVGAEYVMRMLPRGTHHYAQFLKPSELGRLLRHAGLELEDVSGLGYNPINRKAWLSRITAVNYVLSARPTGTSCGRKPA</sequence>
<evidence type="ECO:0000313" key="8">
    <source>
        <dbReference type="Proteomes" id="UP001596111"/>
    </source>
</evidence>
<evidence type="ECO:0000256" key="1">
    <source>
        <dbReference type="ARBA" id="ARBA00022603"/>
    </source>
</evidence>
<evidence type="ECO:0000256" key="6">
    <source>
        <dbReference type="SAM" id="MobiDB-lite"/>
    </source>
</evidence>
<keyword evidence="2 5" id="KW-0808">Transferase</keyword>
<reference evidence="8" key="1">
    <citation type="journal article" date="2019" name="Int. J. Syst. Evol. Microbiol.">
        <title>The Global Catalogue of Microorganisms (GCM) 10K type strain sequencing project: providing services to taxonomists for standard genome sequencing and annotation.</title>
        <authorList>
            <consortium name="The Broad Institute Genomics Platform"/>
            <consortium name="The Broad Institute Genome Sequencing Center for Infectious Disease"/>
            <person name="Wu L."/>
            <person name="Ma J."/>
        </authorList>
    </citation>
    <scope>NUCLEOTIDE SEQUENCE [LARGE SCALE GENOMIC DNA]</scope>
    <source>
        <strain evidence="8">CGMCC 1.13587</strain>
    </source>
</reference>
<dbReference type="EC" id="2.1.1.222" evidence="5"/>
<dbReference type="InterPro" id="IPR029063">
    <property type="entry name" value="SAM-dependent_MTases_sf"/>
</dbReference>